<keyword evidence="3" id="KW-1185">Reference proteome</keyword>
<evidence type="ECO:0000256" key="1">
    <source>
        <dbReference type="SAM" id="MobiDB-lite"/>
    </source>
</evidence>
<accession>A0A9Q8SZ97</accession>
<dbReference type="RefSeq" id="XP_049147966.1">
    <property type="nucleotide sequence ID" value="XM_049290821.1"/>
</dbReference>
<gene>
    <name evidence="2" type="ORF">CLUP02_11854</name>
</gene>
<feature type="region of interest" description="Disordered" evidence="1">
    <location>
        <begin position="291"/>
        <end position="371"/>
    </location>
</feature>
<dbReference type="EMBL" id="CP019478">
    <property type="protein sequence ID" value="UQC86354.1"/>
    <property type="molecule type" value="Genomic_DNA"/>
</dbReference>
<feature type="compositionally biased region" description="Low complexity" evidence="1">
    <location>
        <begin position="362"/>
        <end position="371"/>
    </location>
</feature>
<feature type="region of interest" description="Disordered" evidence="1">
    <location>
        <begin position="89"/>
        <end position="122"/>
    </location>
</feature>
<reference evidence="2" key="1">
    <citation type="journal article" date="2021" name="Mol. Plant Microbe Interact.">
        <title>Complete Genome Sequence of the Plant-Pathogenic Fungus Colletotrichum lupini.</title>
        <authorList>
            <person name="Baroncelli R."/>
            <person name="Pensec F."/>
            <person name="Da Lio D."/>
            <person name="Boufleur T."/>
            <person name="Vicente I."/>
            <person name="Sarrocco S."/>
            <person name="Picot A."/>
            <person name="Baraldi E."/>
            <person name="Sukno S."/>
            <person name="Thon M."/>
            <person name="Le Floch G."/>
        </authorList>
    </citation>
    <scope>NUCLEOTIDE SEQUENCE</scope>
    <source>
        <strain evidence="2">IMI 504893</strain>
    </source>
</reference>
<proteinExistence type="predicted"/>
<evidence type="ECO:0000313" key="3">
    <source>
        <dbReference type="Proteomes" id="UP000830671"/>
    </source>
</evidence>
<dbReference type="KEGG" id="clup:CLUP02_11854"/>
<feature type="compositionally biased region" description="Basic and acidic residues" evidence="1">
    <location>
        <begin position="93"/>
        <end position="102"/>
    </location>
</feature>
<dbReference type="Proteomes" id="UP000830671">
    <property type="component" value="Chromosome 6"/>
</dbReference>
<name>A0A9Q8SZ97_9PEZI</name>
<feature type="compositionally biased region" description="Polar residues" evidence="1">
    <location>
        <begin position="339"/>
        <end position="348"/>
    </location>
</feature>
<feature type="compositionally biased region" description="Basic and acidic residues" evidence="1">
    <location>
        <begin position="302"/>
        <end position="322"/>
    </location>
</feature>
<dbReference type="GeneID" id="73345831"/>
<sequence length="445" mass="49109">MAKAILLSRNAKNGLLSGKSPLYAELHHEVHTLDFPESIAKVVETAPKSRITTIDILSPYPPTTLTYPPTSTAHLKIVAELSLTKSGSLDSLASERERERGSKNKPQKSPEPEPNNQKQTAPACPDRNVFLLSVLLEPLRFSRWCEMIWPCLFGATSHLARVFENGAETTPKKLLSGWLYPHTNAQYMRSSTLAPETCLPASNSRLLYCCRRPSLDGTLLFFERWSVTIYSPLCLSRTKKPLSTMTRHVRKNLGRKRQHAAWLFELDTSPGKDAFARTILINIRQNNPNILTFSPPLPIPSKPHDTQRKAKPETTPKPKDSNNRPSGVRGSHLHHNPTHKPQSLTTHHSIGPCSGKNGRGAIGPSSIPPSSATCQISPSIYSLDKVHTGLAVAGASLHIRDEPEQPRNLGPQKFRTDDPAISRCDLNGLRCSSGMAQTNALAHNM</sequence>
<evidence type="ECO:0000313" key="2">
    <source>
        <dbReference type="EMBL" id="UQC86354.1"/>
    </source>
</evidence>
<dbReference type="AlphaFoldDB" id="A0A9Q8SZ97"/>
<protein>
    <submittedName>
        <fullName evidence="2">Uncharacterized protein</fullName>
    </submittedName>
</protein>
<organism evidence="2 3">
    <name type="scientific">Colletotrichum lupini</name>
    <dbReference type="NCBI Taxonomy" id="145971"/>
    <lineage>
        <taxon>Eukaryota</taxon>
        <taxon>Fungi</taxon>
        <taxon>Dikarya</taxon>
        <taxon>Ascomycota</taxon>
        <taxon>Pezizomycotina</taxon>
        <taxon>Sordariomycetes</taxon>
        <taxon>Hypocreomycetidae</taxon>
        <taxon>Glomerellales</taxon>
        <taxon>Glomerellaceae</taxon>
        <taxon>Colletotrichum</taxon>
        <taxon>Colletotrichum acutatum species complex</taxon>
    </lineage>
</organism>